<keyword evidence="8 9" id="KW-0472">Membrane</keyword>
<evidence type="ECO:0000313" key="12">
    <source>
        <dbReference type="Proteomes" id="UP000006380"/>
    </source>
</evidence>
<keyword evidence="7 9" id="KW-1133">Transmembrane helix</keyword>
<evidence type="ECO:0000256" key="7">
    <source>
        <dbReference type="ARBA" id="ARBA00022989"/>
    </source>
</evidence>
<gene>
    <name evidence="11" type="primary">motA</name>
    <name evidence="11" type="ORF">CCV52592_1192</name>
</gene>
<evidence type="ECO:0000313" key="11">
    <source>
        <dbReference type="EMBL" id="EAU00902.1"/>
    </source>
</evidence>
<evidence type="ECO:0000256" key="3">
    <source>
        <dbReference type="ARBA" id="ARBA00022448"/>
    </source>
</evidence>
<dbReference type="GO" id="GO:0005886">
    <property type="term" value="C:plasma membrane"/>
    <property type="evidence" value="ECO:0007669"/>
    <property type="project" value="UniProtKB-SubCell"/>
</dbReference>
<comment type="similarity">
    <text evidence="2">Belongs to the MotA family.</text>
</comment>
<dbReference type="PANTHER" id="PTHR30433:SF3">
    <property type="entry name" value="MOTILITY PROTEIN A"/>
    <property type="match status" value="1"/>
</dbReference>
<evidence type="ECO:0000256" key="6">
    <source>
        <dbReference type="ARBA" id="ARBA00022779"/>
    </source>
</evidence>
<protein>
    <submittedName>
        <fullName evidence="11">Flagellar motor protein</fullName>
    </submittedName>
</protein>
<dbReference type="PROSITE" id="PS01307">
    <property type="entry name" value="MOTA"/>
    <property type="match status" value="1"/>
</dbReference>
<dbReference type="GO" id="GO:0006935">
    <property type="term" value="P:chemotaxis"/>
    <property type="evidence" value="ECO:0007669"/>
    <property type="project" value="InterPro"/>
</dbReference>
<keyword evidence="3" id="KW-0813">Transport</keyword>
<dbReference type="InterPro" id="IPR002898">
    <property type="entry name" value="MotA_ExbB_proton_chnl"/>
</dbReference>
<dbReference type="KEGG" id="ccv:CCV52592_1192"/>
<dbReference type="InterPro" id="IPR000540">
    <property type="entry name" value="Flag_MotA_CS"/>
</dbReference>
<evidence type="ECO:0000256" key="1">
    <source>
        <dbReference type="ARBA" id="ARBA00004429"/>
    </source>
</evidence>
<dbReference type="NCBIfam" id="NF006284">
    <property type="entry name" value="PRK08456.1"/>
    <property type="match status" value="1"/>
</dbReference>
<dbReference type="EMBL" id="CP000767">
    <property type="protein sequence ID" value="EAU00902.1"/>
    <property type="molecule type" value="Genomic_DNA"/>
</dbReference>
<keyword evidence="4" id="KW-1003">Cell membrane</keyword>
<feature type="transmembrane region" description="Helical" evidence="9">
    <location>
        <begin position="153"/>
        <end position="172"/>
    </location>
</feature>
<sequence length="257" mass="27739">MDLSTILGMLLSVTSISIGDILEGGSPLHVIHVSSLLIVIPTAIFSAMTSTNKKFIKPAFKELKIIFKGTGTDVPKLIKELIDLSVTARRDGLLALEPKVATIEDEFLKSAMMMLVDGQPIGDIRENMEIKIEQLEEYYHECGHFWIKTGESCPTFGLVGAVMGLMLALALLDDPAAMAAGIAGAFTATVTGIMGAYAIFGPWGAKIMANAKDIIRTKTVIIEAVTGIAEGANPRNLEERLFNFLSHDEPAQSQFNK</sequence>
<comment type="subcellular location">
    <subcellularLocation>
        <location evidence="1">Cell inner membrane</location>
        <topology evidence="1">Multi-pass membrane protein</topology>
    </subcellularLocation>
</comment>
<accession>A7GWY6</accession>
<dbReference type="OrthoDB" id="9806929at2"/>
<keyword evidence="11" id="KW-0282">Flagellum</keyword>
<feature type="domain" description="MotA/TolQ/ExbB proton channel" evidence="10">
    <location>
        <begin position="101"/>
        <end position="216"/>
    </location>
</feature>
<evidence type="ECO:0000256" key="8">
    <source>
        <dbReference type="ARBA" id="ARBA00023136"/>
    </source>
</evidence>
<keyword evidence="6" id="KW-0283">Flagellar rotation</keyword>
<dbReference type="Proteomes" id="UP000006380">
    <property type="component" value="Chromosome"/>
</dbReference>
<dbReference type="STRING" id="360105.CCV52592_1192"/>
<feature type="transmembrane region" description="Helical" evidence="9">
    <location>
        <begin position="178"/>
        <end position="200"/>
    </location>
</feature>
<organism evidence="11 12">
    <name type="scientific">Campylobacter curvus (strain 525.92)</name>
    <dbReference type="NCBI Taxonomy" id="360105"/>
    <lineage>
        <taxon>Bacteria</taxon>
        <taxon>Pseudomonadati</taxon>
        <taxon>Campylobacterota</taxon>
        <taxon>Epsilonproteobacteria</taxon>
        <taxon>Campylobacterales</taxon>
        <taxon>Campylobacteraceae</taxon>
        <taxon>Campylobacter</taxon>
    </lineage>
</organism>
<dbReference type="InterPro" id="IPR047055">
    <property type="entry name" value="MotA-like"/>
</dbReference>
<dbReference type="GO" id="GO:0071978">
    <property type="term" value="P:bacterial-type flagellum-dependent swarming motility"/>
    <property type="evidence" value="ECO:0007669"/>
    <property type="project" value="InterPro"/>
</dbReference>
<proteinExistence type="inferred from homology"/>
<evidence type="ECO:0000256" key="4">
    <source>
        <dbReference type="ARBA" id="ARBA00022475"/>
    </source>
</evidence>
<evidence type="ECO:0000256" key="5">
    <source>
        <dbReference type="ARBA" id="ARBA00022692"/>
    </source>
</evidence>
<keyword evidence="5 9" id="KW-0812">Transmembrane</keyword>
<feature type="transmembrane region" description="Helical" evidence="9">
    <location>
        <begin position="29"/>
        <end position="48"/>
    </location>
</feature>
<keyword evidence="11" id="KW-0966">Cell projection</keyword>
<keyword evidence="11" id="KW-0969">Cilium</keyword>
<evidence type="ECO:0000259" key="10">
    <source>
        <dbReference type="Pfam" id="PF01618"/>
    </source>
</evidence>
<dbReference type="Pfam" id="PF01618">
    <property type="entry name" value="MotA_ExbB"/>
    <property type="match status" value="1"/>
</dbReference>
<dbReference type="AlphaFoldDB" id="A7GWY6"/>
<evidence type="ECO:0000256" key="9">
    <source>
        <dbReference type="SAM" id="Phobius"/>
    </source>
</evidence>
<dbReference type="RefSeq" id="WP_009651053.1">
    <property type="nucleotide sequence ID" value="NC_009715.2"/>
</dbReference>
<reference evidence="11" key="1">
    <citation type="submission" date="2016-07" db="EMBL/GenBank/DDBJ databases">
        <title>Comparative genomics of the Campylobacter concisus group.</title>
        <authorList>
            <person name="Miller W.G."/>
            <person name="Yee E."/>
            <person name="Chapman M.H."/>
            <person name="Huynh S."/>
            <person name="Bono J.L."/>
            <person name="On S.L.W."/>
            <person name="StLeger J."/>
            <person name="Foster G."/>
            <person name="Parker C.T."/>
        </authorList>
    </citation>
    <scope>NUCLEOTIDE SEQUENCE</scope>
    <source>
        <strain evidence="11">525.92</strain>
    </source>
</reference>
<dbReference type="PANTHER" id="PTHR30433">
    <property type="entry name" value="CHEMOTAXIS PROTEIN MOTA"/>
    <property type="match status" value="1"/>
</dbReference>
<keyword evidence="12" id="KW-1185">Reference proteome</keyword>
<evidence type="ECO:0000256" key="2">
    <source>
        <dbReference type="ARBA" id="ARBA00008038"/>
    </source>
</evidence>
<dbReference type="HOGENOM" id="CLU_079895_0_0_7"/>
<name>A7GWY6_CAMC5</name>